<feature type="compositionally biased region" description="Basic and acidic residues" evidence="1">
    <location>
        <begin position="118"/>
        <end position="131"/>
    </location>
</feature>
<name>A0A812CIX8_ACAPH</name>
<keyword evidence="3" id="KW-1185">Reference proteome</keyword>
<dbReference type="Proteomes" id="UP000597762">
    <property type="component" value="Unassembled WGS sequence"/>
</dbReference>
<dbReference type="EMBL" id="CAHIKZ030001529">
    <property type="protein sequence ID" value="CAE1267203.1"/>
    <property type="molecule type" value="Genomic_DNA"/>
</dbReference>
<sequence>MSFFSSAVFSNRASISILVHSIIIRHVRKKKKCFKSILMLLQYSNVDCADTSPYPVHYLTQSRNVVTADTQSVTERGDSRHSVSHGTCDSRHSVSHGTSADTQSVTNVVTADTQSVTERGDRHSDTERGDSQSRNVVTADTQSVTERGDSRHSQNVEKQRVT</sequence>
<evidence type="ECO:0000313" key="2">
    <source>
        <dbReference type="EMBL" id="CAE1267203.1"/>
    </source>
</evidence>
<feature type="compositionally biased region" description="Basic and acidic residues" evidence="1">
    <location>
        <begin position="146"/>
        <end position="162"/>
    </location>
</feature>
<proteinExistence type="predicted"/>
<comment type="caution">
    <text evidence="2">The sequence shown here is derived from an EMBL/GenBank/DDBJ whole genome shotgun (WGS) entry which is preliminary data.</text>
</comment>
<organism evidence="2 3">
    <name type="scientific">Acanthosepion pharaonis</name>
    <name type="common">Pharaoh cuttlefish</name>
    <name type="synonym">Sepia pharaonis</name>
    <dbReference type="NCBI Taxonomy" id="158019"/>
    <lineage>
        <taxon>Eukaryota</taxon>
        <taxon>Metazoa</taxon>
        <taxon>Spiralia</taxon>
        <taxon>Lophotrochozoa</taxon>
        <taxon>Mollusca</taxon>
        <taxon>Cephalopoda</taxon>
        <taxon>Coleoidea</taxon>
        <taxon>Decapodiformes</taxon>
        <taxon>Sepiida</taxon>
        <taxon>Sepiina</taxon>
        <taxon>Sepiidae</taxon>
        <taxon>Acanthosepion</taxon>
    </lineage>
</organism>
<evidence type="ECO:0000313" key="3">
    <source>
        <dbReference type="Proteomes" id="UP000597762"/>
    </source>
</evidence>
<reference evidence="2" key="1">
    <citation type="submission" date="2021-01" db="EMBL/GenBank/DDBJ databases">
        <authorList>
            <person name="Li R."/>
            <person name="Bekaert M."/>
        </authorList>
    </citation>
    <scope>NUCLEOTIDE SEQUENCE</scope>
    <source>
        <strain evidence="2">Farmed</strain>
    </source>
</reference>
<feature type="compositionally biased region" description="Polar residues" evidence="1">
    <location>
        <begin position="95"/>
        <end position="117"/>
    </location>
</feature>
<feature type="region of interest" description="Disordered" evidence="1">
    <location>
        <begin position="69"/>
        <end position="162"/>
    </location>
</feature>
<accession>A0A812CIX8</accession>
<protein>
    <submittedName>
        <fullName evidence="2">Uncharacterized protein</fullName>
    </submittedName>
</protein>
<dbReference type="AlphaFoldDB" id="A0A812CIX8"/>
<evidence type="ECO:0000256" key="1">
    <source>
        <dbReference type="SAM" id="MobiDB-lite"/>
    </source>
</evidence>
<gene>
    <name evidence="2" type="ORF">SPHA_35499</name>
</gene>
<feature type="compositionally biased region" description="Polar residues" evidence="1">
    <location>
        <begin position="132"/>
        <end position="145"/>
    </location>
</feature>